<proteinExistence type="predicted"/>
<protein>
    <recommendedName>
        <fullName evidence="4">Transmembrane protein</fullName>
    </recommendedName>
</protein>
<dbReference type="Proteomes" id="UP000015453">
    <property type="component" value="Unassembled WGS sequence"/>
</dbReference>
<gene>
    <name evidence="2" type="ORF">M569_04985</name>
</gene>
<dbReference type="EMBL" id="AUSU01001968">
    <property type="protein sequence ID" value="EPS69781.1"/>
    <property type="molecule type" value="Genomic_DNA"/>
</dbReference>
<dbReference type="OrthoDB" id="652307at2759"/>
<name>S8CXM2_9LAMI</name>
<keyword evidence="1" id="KW-0812">Transmembrane</keyword>
<evidence type="ECO:0000313" key="3">
    <source>
        <dbReference type="Proteomes" id="UP000015453"/>
    </source>
</evidence>
<accession>S8CXM2</accession>
<dbReference type="Pfam" id="PF11820">
    <property type="entry name" value="DUF3339"/>
    <property type="match status" value="1"/>
</dbReference>
<evidence type="ECO:0000313" key="2">
    <source>
        <dbReference type="EMBL" id="EPS69781.1"/>
    </source>
</evidence>
<keyword evidence="3" id="KW-1185">Reference proteome</keyword>
<reference evidence="2 3" key="1">
    <citation type="journal article" date="2013" name="BMC Genomics">
        <title>The miniature genome of a carnivorous plant Genlisea aurea contains a low number of genes and short non-coding sequences.</title>
        <authorList>
            <person name="Leushkin E.V."/>
            <person name="Sutormin R.A."/>
            <person name="Nabieva E.R."/>
            <person name="Penin A.A."/>
            <person name="Kondrashov A.S."/>
            <person name="Logacheva M.D."/>
        </authorList>
    </citation>
    <scope>NUCLEOTIDE SEQUENCE [LARGE SCALE GENOMIC DNA]</scope>
</reference>
<dbReference type="PANTHER" id="PTHR33128:SF78">
    <property type="entry name" value="OS04G0387900 PROTEIN"/>
    <property type="match status" value="1"/>
</dbReference>
<organism evidence="2 3">
    <name type="scientific">Genlisea aurea</name>
    <dbReference type="NCBI Taxonomy" id="192259"/>
    <lineage>
        <taxon>Eukaryota</taxon>
        <taxon>Viridiplantae</taxon>
        <taxon>Streptophyta</taxon>
        <taxon>Embryophyta</taxon>
        <taxon>Tracheophyta</taxon>
        <taxon>Spermatophyta</taxon>
        <taxon>Magnoliopsida</taxon>
        <taxon>eudicotyledons</taxon>
        <taxon>Gunneridae</taxon>
        <taxon>Pentapetalae</taxon>
        <taxon>asterids</taxon>
        <taxon>lamiids</taxon>
        <taxon>Lamiales</taxon>
        <taxon>Lentibulariaceae</taxon>
        <taxon>Genlisea</taxon>
    </lineage>
</organism>
<keyword evidence="1" id="KW-0472">Membrane</keyword>
<comment type="caution">
    <text evidence="2">The sequence shown here is derived from an EMBL/GenBank/DDBJ whole genome shotgun (WGS) entry which is preliminary data.</text>
</comment>
<sequence length="69" mass="7691">MLDWAPILLGLVLFILLSPGVVFLVPGNSRHVEIGTYSTNGKAIILHTLLYFAVYTILLMAVRVRIYFG</sequence>
<keyword evidence="1" id="KW-1133">Transmembrane helix</keyword>
<evidence type="ECO:0000256" key="1">
    <source>
        <dbReference type="SAM" id="Phobius"/>
    </source>
</evidence>
<dbReference type="AlphaFoldDB" id="S8CXM2"/>
<dbReference type="InterPro" id="IPR021775">
    <property type="entry name" value="DUF3339"/>
</dbReference>
<dbReference type="PANTHER" id="PTHR33128">
    <property type="entry name" value="OS05G0103400 PROTEIN"/>
    <property type="match status" value="1"/>
</dbReference>
<evidence type="ECO:0008006" key="4">
    <source>
        <dbReference type="Google" id="ProtNLM"/>
    </source>
</evidence>
<feature type="transmembrane region" description="Helical" evidence="1">
    <location>
        <begin position="48"/>
        <end position="68"/>
    </location>
</feature>